<sequence>MPGHLVDADDARMLVEIGFIALSAGLDRDAEAIFSGVSAARPGGEAGPIGLALVHLARNEPARAVALLRPLPPTDAALAYLGLALAREGSIGEARRILADVAQTASGTPFGDLAEATLAELRGG</sequence>
<evidence type="ECO:0000313" key="1">
    <source>
        <dbReference type="EMBL" id="WAJ30514.1"/>
    </source>
</evidence>
<proteinExistence type="predicted"/>
<protein>
    <submittedName>
        <fullName evidence="1">Uncharacterized protein</fullName>
    </submittedName>
</protein>
<evidence type="ECO:0000313" key="2">
    <source>
        <dbReference type="Proteomes" id="UP001163223"/>
    </source>
</evidence>
<organism evidence="1 2">
    <name type="scientific">Antarcticirhabdus aurantiaca</name>
    <dbReference type="NCBI Taxonomy" id="2606717"/>
    <lineage>
        <taxon>Bacteria</taxon>
        <taxon>Pseudomonadati</taxon>
        <taxon>Pseudomonadota</taxon>
        <taxon>Alphaproteobacteria</taxon>
        <taxon>Hyphomicrobiales</taxon>
        <taxon>Aurantimonadaceae</taxon>
        <taxon>Antarcticirhabdus</taxon>
    </lineage>
</organism>
<keyword evidence="2" id="KW-1185">Reference proteome</keyword>
<dbReference type="Proteomes" id="UP001163223">
    <property type="component" value="Chromosome"/>
</dbReference>
<accession>A0ACD4NVE9</accession>
<reference evidence="1" key="1">
    <citation type="submission" date="2022-11" db="EMBL/GenBank/DDBJ databases">
        <title>beta-Carotene-producing bacterium, Jeongeuplla avenae sp. nov., alleviates the salt stress of Arabidopsis seedlings.</title>
        <authorList>
            <person name="Jiang L."/>
            <person name="Lee J."/>
        </authorList>
    </citation>
    <scope>NUCLEOTIDE SEQUENCE</scope>
    <source>
        <strain evidence="1">DY_R2A_6</strain>
    </source>
</reference>
<name>A0ACD4NVE9_9HYPH</name>
<gene>
    <name evidence="1" type="ORF">OXU80_10045</name>
</gene>
<dbReference type="EMBL" id="CP113520">
    <property type="protein sequence ID" value="WAJ30514.1"/>
    <property type="molecule type" value="Genomic_DNA"/>
</dbReference>